<gene>
    <name evidence="1" type="ORF">MANES_17G124200</name>
</gene>
<proteinExistence type="predicted"/>
<dbReference type="InterPro" id="IPR036691">
    <property type="entry name" value="Endo/exonu/phosph_ase_sf"/>
</dbReference>
<evidence type="ECO:0000313" key="1">
    <source>
        <dbReference type="EMBL" id="OAY25842.1"/>
    </source>
</evidence>
<dbReference type="PANTHER" id="PTHR33710">
    <property type="entry name" value="BNAC02G09200D PROTEIN"/>
    <property type="match status" value="1"/>
</dbReference>
<reference evidence="1" key="1">
    <citation type="submission" date="2016-02" db="EMBL/GenBank/DDBJ databases">
        <title>WGS assembly of Manihot esculenta.</title>
        <authorList>
            <person name="Bredeson J.V."/>
            <person name="Prochnik S.E."/>
            <person name="Lyons J.B."/>
            <person name="Schmutz J."/>
            <person name="Grimwood J."/>
            <person name="Vrebalov J."/>
            <person name="Bart R.S."/>
            <person name="Amuge T."/>
            <person name="Ferguson M.E."/>
            <person name="Green R."/>
            <person name="Putnam N."/>
            <person name="Stites J."/>
            <person name="Rounsley S."/>
            <person name="Rokhsar D.S."/>
        </authorList>
    </citation>
    <scope>NUCLEOTIDE SEQUENCE [LARGE SCALE GENOMIC DNA]</scope>
    <source>
        <tissue evidence="1">Leaf</tissue>
    </source>
</reference>
<name>A0A2C9U8H8_MANES</name>
<dbReference type="PANTHER" id="PTHR33710:SF86">
    <property type="entry name" value="VIRAL MOVEMENT PROTEIN"/>
    <property type="match status" value="1"/>
</dbReference>
<organism evidence="1">
    <name type="scientific">Manihot esculenta</name>
    <name type="common">Cassava</name>
    <name type="synonym">Jatropha manihot</name>
    <dbReference type="NCBI Taxonomy" id="3983"/>
    <lineage>
        <taxon>Eukaryota</taxon>
        <taxon>Viridiplantae</taxon>
        <taxon>Streptophyta</taxon>
        <taxon>Embryophyta</taxon>
        <taxon>Tracheophyta</taxon>
        <taxon>Spermatophyta</taxon>
        <taxon>Magnoliopsida</taxon>
        <taxon>eudicotyledons</taxon>
        <taxon>Gunneridae</taxon>
        <taxon>Pentapetalae</taxon>
        <taxon>rosids</taxon>
        <taxon>fabids</taxon>
        <taxon>Malpighiales</taxon>
        <taxon>Euphorbiaceae</taxon>
        <taxon>Crotonoideae</taxon>
        <taxon>Manihoteae</taxon>
        <taxon>Manihot</taxon>
    </lineage>
</organism>
<dbReference type="AlphaFoldDB" id="A0A2C9U8H8"/>
<sequence>MDPSKLIPFEELIQIANHLTNPLTNNSPETQAINLSEESTVNFDQQFFSNHNLKQNWKRKAREKGRSSLVVIHKIETIPKGTNHMDHDGSREKRHRAIEIKSEAKKQCTKPNTSETVELQYKQSLIHNILILGYFNAYLSAKEKKGRGVDIHHAIKVQSFRSLLNGFRLLDLGYQGSPFTWNNQRDSSFNIQERLDRACASPRWLNLYPYAMVHHIEDVGSDHKPLLLIADPTLKKSKRRFKFDMRWVGNFETKNIINIAWSKQIQGHRQFQLFQKLKKYRHALLS</sequence>
<protein>
    <recommendedName>
        <fullName evidence="2">Endonuclease/exonuclease/phosphatase domain-containing protein</fullName>
    </recommendedName>
</protein>
<dbReference type="Gene3D" id="3.60.10.10">
    <property type="entry name" value="Endonuclease/exonuclease/phosphatase"/>
    <property type="match status" value="1"/>
</dbReference>
<dbReference type="STRING" id="3983.A0A2C9U8H8"/>
<dbReference type="EMBL" id="CM004403">
    <property type="protein sequence ID" value="OAY25842.1"/>
    <property type="molecule type" value="Genomic_DNA"/>
</dbReference>
<accession>A0A2C9U8H8</accession>
<evidence type="ECO:0008006" key="2">
    <source>
        <dbReference type="Google" id="ProtNLM"/>
    </source>
</evidence>
<dbReference type="SUPFAM" id="SSF56219">
    <property type="entry name" value="DNase I-like"/>
    <property type="match status" value="1"/>
</dbReference>